<keyword evidence="2" id="KW-1185">Reference proteome</keyword>
<dbReference type="RefSeq" id="WP_282200675.1">
    <property type="nucleotide sequence ID" value="NZ_BOQE01000001.1"/>
</dbReference>
<dbReference type="InterPro" id="IPR002933">
    <property type="entry name" value="Peptidase_M20"/>
</dbReference>
<dbReference type="SUPFAM" id="SSF53187">
    <property type="entry name" value="Zn-dependent exopeptidases"/>
    <property type="match status" value="1"/>
</dbReference>
<gene>
    <name evidence="1" type="ORF">DNHGIG_32800</name>
</gene>
<dbReference type="AlphaFoldDB" id="A0AAV4LIZ6"/>
<name>A0AAV4LIZ6_9BACL</name>
<evidence type="ECO:0000313" key="2">
    <source>
        <dbReference type="Proteomes" id="UP001057291"/>
    </source>
</evidence>
<evidence type="ECO:0008006" key="3">
    <source>
        <dbReference type="Google" id="ProtNLM"/>
    </source>
</evidence>
<dbReference type="Proteomes" id="UP001057291">
    <property type="component" value="Unassembled WGS sequence"/>
</dbReference>
<reference evidence="1" key="1">
    <citation type="journal article" date="2023" name="Int. J. Syst. Evol. Microbiol.">
        <title>Collibacillus ludicampi gen. nov., sp. nov., a new soil bacterium of the family Alicyclobacillaceae.</title>
        <authorList>
            <person name="Jojima T."/>
            <person name="Ioku Y."/>
            <person name="Fukuta Y."/>
            <person name="Shirasaka N."/>
            <person name="Matsumura Y."/>
            <person name="Mori M."/>
        </authorList>
    </citation>
    <scope>NUCLEOTIDE SEQUENCE</scope>
    <source>
        <strain evidence="1">TP075</strain>
    </source>
</reference>
<dbReference type="Gene3D" id="3.40.630.10">
    <property type="entry name" value="Zn peptidases"/>
    <property type="match status" value="1"/>
</dbReference>
<dbReference type="InterPro" id="IPR050072">
    <property type="entry name" value="Peptidase_M20A"/>
</dbReference>
<organism evidence="1 2">
    <name type="scientific">Collibacillus ludicampi</name>
    <dbReference type="NCBI Taxonomy" id="2771369"/>
    <lineage>
        <taxon>Bacteria</taxon>
        <taxon>Bacillati</taxon>
        <taxon>Bacillota</taxon>
        <taxon>Bacilli</taxon>
        <taxon>Bacillales</taxon>
        <taxon>Alicyclobacillaceae</taxon>
        <taxon>Collibacillus</taxon>
    </lineage>
</organism>
<evidence type="ECO:0000313" key="1">
    <source>
        <dbReference type="EMBL" id="GIM47731.1"/>
    </source>
</evidence>
<comment type="caution">
    <text evidence="1">The sequence shown here is derived from an EMBL/GenBank/DDBJ whole genome shotgun (WGS) entry which is preliminary data.</text>
</comment>
<dbReference type="Pfam" id="PF01546">
    <property type="entry name" value="Peptidase_M20"/>
    <property type="match status" value="1"/>
</dbReference>
<dbReference type="PANTHER" id="PTHR43808:SF25">
    <property type="entry name" value="PEPTIDASE M20 DIMERISATION DOMAIN-CONTAINING PROTEIN"/>
    <property type="match status" value="1"/>
</dbReference>
<dbReference type="PANTHER" id="PTHR43808">
    <property type="entry name" value="ACETYLORNITHINE DEACETYLASE"/>
    <property type="match status" value="1"/>
</dbReference>
<proteinExistence type="predicted"/>
<sequence>MKAWLLAAAKEDEWLQEVEPEITFFGFHAEGVLLDEDMEIFYTLKNAHKKTTGEELQYFVSTCTTDIRFYNLYYGIPATCYGPVGGNMHGADEWVDLPSVKSVSKTYAAFILDWCGVRN</sequence>
<dbReference type="EMBL" id="BOQE01000001">
    <property type="protein sequence ID" value="GIM47731.1"/>
    <property type="molecule type" value="Genomic_DNA"/>
</dbReference>
<protein>
    <recommendedName>
        <fullName evidence="3">Acetylornithine deacetylase</fullName>
    </recommendedName>
</protein>
<accession>A0AAV4LIZ6</accession>
<dbReference type="GO" id="GO:0016787">
    <property type="term" value="F:hydrolase activity"/>
    <property type="evidence" value="ECO:0007669"/>
    <property type="project" value="InterPro"/>
</dbReference>